<accession>A0A2P2PCJ9</accession>
<feature type="transmembrane region" description="Helical" evidence="1">
    <location>
        <begin position="17"/>
        <end position="38"/>
    </location>
</feature>
<organism evidence="2">
    <name type="scientific">Rhizophora mucronata</name>
    <name type="common">Asiatic mangrove</name>
    <dbReference type="NCBI Taxonomy" id="61149"/>
    <lineage>
        <taxon>Eukaryota</taxon>
        <taxon>Viridiplantae</taxon>
        <taxon>Streptophyta</taxon>
        <taxon>Embryophyta</taxon>
        <taxon>Tracheophyta</taxon>
        <taxon>Spermatophyta</taxon>
        <taxon>Magnoliopsida</taxon>
        <taxon>eudicotyledons</taxon>
        <taxon>Gunneridae</taxon>
        <taxon>Pentapetalae</taxon>
        <taxon>rosids</taxon>
        <taxon>fabids</taxon>
        <taxon>Malpighiales</taxon>
        <taxon>Rhizophoraceae</taxon>
        <taxon>Rhizophora</taxon>
    </lineage>
</organism>
<reference evidence="2" key="1">
    <citation type="submission" date="2018-02" db="EMBL/GenBank/DDBJ databases">
        <title>Rhizophora mucronata_Transcriptome.</title>
        <authorList>
            <person name="Meera S.P."/>
            <person name="Sreeshan A."/>
            <person name="Augustine A."/>
        </authorList>
    </citation>
    <scope>NUCLEOTIDE SEQUENCE</scope>
    <source>
        <tissue evidence="2">Leaf</tissue>
    </source>
</reference>
<keyword evidence="1" id="KW-1133">Transmembrane helix</keyword>
<protein>
    <submittedName>
        <fullName evidence="2">Uncharacterized protein</fullName>
    </submittedName>
</protein>
<keyword evidence="1" id="KW-0472">Membrane</keyword>
<evidence type="ECO:0000256" key="1">
    <source>
        <dbReference type="SAM" id="Phobius"/>
    </source>
</evidence>
<dbReference type="EMBL" id="GGEC01071978">
    <property type="protein sequence ID" value="MBX52462.1"/>
    <property type="molecule type" value="Transcribed_RNA"/>
</dbReference>
<keyword evidence="1" id="KW-0812">Transmembrane</keyword>
<dbReference type="AlphaFoldDB" id="A0A2P2PCJ9"/>
<sequence length="39" mass="4570">MLFAHVLHELYCSSLDYYWLADNITGLLVSITCILFFML</sequence>
<proteinExistence type="predicted"/>
<name>A0A2P2PCJ9_RHIMU</name>
<evidence type="ECO:0000313" key="2">
    <source>
        <dbReference type="EMBL" id="MBX52462.1"/>
    </source>
</evidence>